<keyword evidence="1" id="KW-1133">Transmembrane helix</keyword>
<protein>
    <submittedName>
        <fullName evidence="2">Sporulation protein YpjB</fullName>
    </submittedName>
</protein>
<dbReference type="Proteomes" id="UP001597040">
    <property type="component" value="Unassembled WGS sequence"/>
</dbReference>
<proteinExistence type="predicted"/>
<evidence type="ECO:0000256" key="1">
    <source>
        <dbReference type="SAM" id="Phobius"/>
    </source>
</evidence>
<keyword evidence="1" id="KW-0472">Membrane</keyword>
<feature type="transmembrane region" description="Helical" evidence="1">
    <location>
        <begin position="45"/>
        <end position="66"/>
    </location>
</feature>
<organism evidence="2 3">
    <name type="scientific">Virgibacillus byunsanensis</name>
    <dbReference type="NCBI Taxonomy" id="570945"/>
    <lineage>
        <taxon>Bacteria</taxon>
        <taxon>Bacillati</taxon>
        <taxon>Bacillota</taxon>
        <taxon>Bacilli</taxon>
        <taxon>Bacillales</taxon>
        <taxon>Bacillaceae</taxon>
        <taxon>Virgibacillus</taxon>
    </lineage>
</organism>
<dbReference type="Pfam" id="PF09577">
    <property type="entry name" value="Spore_YpjB"/>
    <property type="match status" value="1"/>
</dbReference>
<sequence length="82" mass="9775">MDKNFKRLVFIVLIGIVIFLFIQPSDIIADTVAKTETKKNTEMIPFYWMILIVGGWIAITLSYVSWRKYKGEQKKRMKKRFK</sequence>
<keyword evidence="3" id="KW-1185">Reference proteome</keyword>
<evidence type="ECO:0000313" key="3">
    <source>
        <dbReference type="Proteomes" id="UP001597040"/>
    </source>
</evidence>
<comment type="caution">
    <text evidence="2">The sequence shown here is derived from an EMBL/GenBank/DDBJ whole genome shotgun (WGS) entry which is preliminary data.</text>
</comment>
<gene>
    <name evidence="2" type="ORF">ACFQ3N_09760</name>
</gene>
<dbReference type="EMBL" id="JBHTKJ010000023">
    <property type="protein sequence ID" value="MFD1038673.1"/>
    <property type="molecule type" value="Genomic_DNA"/>
</dbReference>
<reference evidence="3" key="1">
    <citation type="journal article" date="2019" name="Int. J. Syst. Evol. Microbiol.">
        <title>The Global Catalogue of Microorganisms (GCM) 10K type strain sequencing project: providing services to taxonomists for standard genome sequencing and annotation.</title>
        <authorList>
            <consortium name="The Broad Institute Genomics Platform"/>
            <consortium name="The Broad Institute Genome Sequencing Center for Infectious Disease"/>
            <person name="Wu L."/>
            <person name="Ma J."/>
        </authorList>
    </citation>
    <scope>NUCLEOTIDE SEQUENCE [LARGE SCALE GENOMIC DNA]</scope>
    <source>
        <strain evidence="3">CCUG 56754</strain>
    </source>
</reference>
<accession>A0ABW3LKT7</accession>
<keyword evidence="1" id="KW-0812">Transmembrane</keyword>
<dbReference type="InterPro" id="IPR014231">
    <property type="entry name" value="Spore_YpjB"/>
</dbReference>
<dbReference type="RefSeq" id="WP_390361867.1">
    <property type="nucleotide sequence ID" value="NZ_JBHTKJ010000023.1"/>
</dbReference>
<name>A0ABW3LKT7_9BACI</name>
<evidence type="ECO:0000313" key="2">
    <source>
        <dbReference type="EMBL" id="MFD1038673.1"/>
    </source>
</evidence>